<keyword evidence="1" id="KW-0472">Membrane</keyword>
<evidence type="ECO:0000313" key="3">
    <source>
        <dbReference type="Proteomes" id="UP000253919"/>
    </source>
</evidence>
<name>A0A369QQM4_9BACT</name>
<comment type="caution">
    <text evidence="2">The sequence shown here is derived from an EMBL/GenBank/DDBJ whole genome shotgun (WGS) entry which is preliminary data.</text>
</comment>
<accession>A0A369QQM4</accession>
<protein>
    <submittedName>
        <fullName evidence="2">Uncharacterized protein</fullName>
    </submittedName>
</protein>
<dbReference type="EMBL" id="QASA01000001">
    <property type="protein sequence ID" value="RDC65985.1"/>
    <property type="molecule type" value="Genomic_DNA"/>
</dbReference>
<keyword evidence="1" id="KW-0812">Transmembrane</keyword>
<feature type="transmembrane region" description="Helical" evidence="1">
    <location>
        <begin position="32"/>
        <end position="49"/>
    </location>
</feature>
<dbReference type="AlphaFoldDB" id="A0A369QQM4"/>
<evidence type="ECO:0000256" key="1">
    <source>
        <dbReference type="SAM" id="Phobius"/>
    </source>
</evidence>
<proteinExistence type="predicted"/>
<feature type="transmembrane region" description="Helical" evidence="1">
    <location>
        <begin position="7"/>
        <end position="26"/>
    </location>
</feature>
<sequence length="61" mass="6944">MKLTTTLINVFASLLVVGGILMWVFVLPDKQISLVISLFGILFYVLAAPEQPRVYRRNLHQ</sequence>
<reference evidence="2 3" key="1">
    <citation type="submission" date="2018-04" db="EMBL/GenBank/DDBJ databases">
        <title>Adhaeribacter sp. HMF7616 genome sequencing and assembly.</title>
        <authorList>
            <person name="Kang H."/>
            <person name="Kang J."/>
            <person name="Cha I."/>
            <person name="Kim H."/>
            <person name="Joh K."/>
        </authorList>
    </citation>
    <scope>NUCLEOTIDE SEQUENCE [LARGE SCALE GENOMIC DNA]</scope>
    <source>
        <strain evidence="2 3">HMF7616</strain>
    </source>
</reference>
<dbReference type="Proteomes" id="UP000253919">
    <property type="component" value="Unassembled WGS sequence"/>
</dbReference>
<keyword evidence="1" id="KW-1133">Transmembrane helix</keyword>
<organism evidence="2 3">
    <name type="scientific">Adhaeribacter pallidiroseus</name>
    <dbReference type="NCBI Taxonomy" id="2072847"/>
    <lineage>
        <taxon>Bacteria</taxon>
        <taxon>Pseudomonadati</taxon>
        <taxon>Bacteroidota</taxon>
        <taxon>Cytophagia</taxon>
        <taxon>Cytophagales</taxon>
        <taxon>Hymenobacteraceae</taxon>
        <taxon>Adhaeribacter</taxon>
    </lineage>
</organism>
<dbReference type="RefSeq" id="WP_115374911.1">
    <property type="nucleotide sequence ID" value="NZ_QASA01000001.1"/>
</dbReference>
<gene>
    <name evidence="2" type="ORF">AHMF7616_04616</name>
</gene>
<dbReference type="OrthoDB" id="9898565at2"/>
<evidence type="ECO:0000313" key="2">
    <source>
        <dbReference type="EMBL" id="RDC65985.1"/>
    </source>
</evidence>
<keyword evidence="3" id="KW-1185">Reference proteome</keyword>